<sequence>MSLAAVAAIFAVALVIVNHNKKGERPPLPPGPPPLPIVGNVSGIDLGAPWLSYAKWGRLYGDLVYTRFFSQVIIIVNSEKVAKDLLDRRSHNYSDRPFLPTIAPFGLGFNTVLFRYGPLWRFHRRLFHQALRPQAALAYRPMQMQKGFQLLKGILETPENYVDHLHLHSGSIIMSAVYNYEAEDGDDPFLRLIQRAVDIVIEDVRPELSSILGAFPILLNVFNLPSWVPGIRLNKRAAESRECVRQWVEKPFQYTEETMAAGTATPSLVSNALRKIEGEDQSGEVRQVIKDVAATAFAAGAETTNSTLRAFILAMVLYPEVQERAQKLIDSVVGSERLPNFDDRSSMPYLEAILRETLRWHPTFPLSLPHAPVDDDIYNGYLIPKGAMIIPNVWAMSHDESVYPNSHEFIPERFLDSNGDLTDDTAQYAFGFGRRNCVGRYVADASLWSAIALMLATFKFAKVKDNDGNDINFEVKWSAGITSHPLPFPLTITPRVPGMDATMLDQLISATNCQI</sequence>
<name>A0ACB8BX78_9AGAM</name>
<evidence type="ECO:0000313" key="1">
    <source>
        <dbReference type="EMBL" id="KAH7929989.1"/>
    </source>
</evidence>
<dbReference type="Proteomes" id="UP000790709">
    <property type="component" value="Unassembled WGS sequence"/>
</dbReference>
<reference evidence="1" key="1">
    <citation type="journal article" date="2021" name="New Phytol.">
        <title>Evolutionary innovations through gain and loss of genes in the ectomycorrhizal Boletales.</title>
        <authorList>
            <person name="Wu G."/>
            <person name="Miyauchi S."/>
            <person name="Morin E."/>
            <person name="Kuo A."/>
            <person name="Drula E."/>
            <person name="Varga T."/>
            <person name="Kohler A."/>
            <person name="Feng B."/>
            <person name="Cao Y."/>
            <person name="Lipzen A."/>
            <person name="Daum C."/>
            <person name="Hundley H."/>
            <person name="Pangilinan J."/>
            <person name="Johnson J."/>
            <person name="Barry K."/>
            <person name="LaButti K."/>
            <person name="Ng V."/>
            <person name="Ahrendt S."/>
            <person name="Min B."/>
            <person name="Choi I.G."/>
            <person name="Park H."/>
            <person name="Plett J.M."/>
            <person name="Magnuson J."/>
            <person name="Spatafora J.W."/>
            <person name="Nagy L.G."/>
            <person name="Henrissat B."/>
            <person name="Grigoriev I.V."/>
            <person name="Yang Z.L."/>
            <person name="Xu J."/>
            <person name="Martin F.M."/>
        </authorList>
    </citation>
    <scope>NUCLEOTIDE SEQUENCE</scope>
    <source>
        <strain evidence="1">KUC20120723A-06</strain>
    </source>
</reference>
<organism evidence="1 2">
    <name type="scientific">Leucogyrophana mollusca</name>
    <dbReference type="NCBI Taxonomy" id="85980"/>
    <lineage>
        <taxon>Eukaryota</taxon>
        <taxon>Fungi</taxon>
        <taxon>Dikarya</taxon>
        <taxon>Basidiomycota</taxon>
        <taxon>Agaricomycotina</taxon>
        <taxon>Agaricomycetes</taxon>
        <taxon>Agaricomycetidae</taxon>
        <taxon>Boletales</taxon>
        <taxon>Boletales incertae sedis</taxon>
        <taxon>Leucogyrophana</taxon>
    </lineage>
</organism>
<proteinExistence type="predicted"/>
<protein>
    <submittedName>
        <fullName evidence="1">Cytochrome P450</fullName>
    </submittedName>
</protein>
<accession>A0ACB8BX78</accession>
<keyword evidence="2" id="KW-1185">Reference proteome</keyword>
<evidence type="ECO:0000313" key="2">
    <source>
        <dbReference type="Proteomes" id="UP000790709"/>
    </source>
</evidence>
<dbReference type="EMBL" id="MU266336">
    <property type="protein sequence ID" value="KAH7929989.1"/>
    <property type="molecule type" value="Genomic_DNA"/>
</dbReference>
<gene>
    <name evidence="1" type="ORF">BV22DRAFT_1125337</name>
</gene>
<comment type="caution">
    <text evidence="1">The sequence shown here is derived from an EMBL/GenBank/DDBJ whole genome shotgun (WGS) entry which is preliminary data.</text>
</comment>